<keyword evidence="5" id="KW-1185">Reference proteome</keyword>
<evidence type="ECO:0000256" key="3">
    <source>
        <dbReference type="ARBA" id="ARBA00023002"/>
    </source>
</evidence>
<sequence length="148" mass="16882">DDNTLLDVDVVVLATGFDGKKKLKAILPEPFRSLIEYPSGIMPLYRGTIHPLIPKIAFVGESVPNLHMAELARLVDSKFKLPGAENRLEQINKEVEVSRRTTGFYKRHCISTFSINHSDEICEDMGWRSWRKENLILEAFSPYGSQDY</sequence>
<evidence type="ECO:0000256" key="2">
    <source>
        <dbReference type="ARBA" id="ARBA00022827"/>
    </source>
</evidence>
<dbReference type="InterPro" id="IPR050346">
    <property type="entry name" value="FMO-like"/>
</dbReference>
<dbReference type="Proteomes" id="UP000187406">
    <property type="component" value="Unassembled WGS sequence"/>
</dbReference>
<keyword evidence="1" id="KW-0285">Flavoprotein</keyword>
<dbReference type="GO" id="GO:0016491">
    <property type="term" value="F:oxidoreductase activity"/>
    <property type="evidence" value="ECO:0007669"/>
    <property type="project" value="UniProtKB-KW"/>
</dbReference>
<feature type="non-terminal residue" evidence="4">
    <location>
        <position position="1"/>
    </location>
</feature>
<accession>A0A1Q3BSM3</accession>
<dbReference type="EMBL" id="BDDD01000857">
    <property type="protein sequence ID" value="GAV70955.1"/>
    <property type="molecule type" value="Genomic_DNA"/>
</dbReference>
<evidence type="ECO:0008006" key="6">
    <source>
        <dbReference type="Google" id="ProtNLM"/>
    </source>
</evidence>
<dbReference type="InterPro" id="IPR036188">
    <property type="entry name" value="FAD/NAD-bd_sf"/>
</dbReference>
<reference evidence="5" key="1">
    <citation type="submission" date="2016-04" db="EMBL/GenBank/DDBJ databases">
        <title>Cephalotus genome sequencing.</title>
        <authorList>
            <person name="Fukushima K."/>
            <person name="Hasebe M."/>
            <person name="Fang X."/>
        </authorList>
    </citation>
    <scope>NUCLEOTIDE SEQUENCE [LARGE SCALE GENOMIC DNA]</scope>
    <source>
        <strain evidence="5">cv. St1</strain>
    </source>
</reference>
<evidence type="ECO:0000313" key="5">
    <source>
        <dbReference type="Proteomes" id="UP000187406"/>
    </source>
</evidence>
<dbReference type="InParanoid" id="A0A1Q3BSM3"/>
<comment type="caution">
    <text evidence="4">The sequence shown here is derived from an EMBL/GenBank/DDBJ whole genome shotgun (WGS) entry which is preliminary data.</text>
</comment>
<name>A0A1Q3BSM3_CEPFO</name>
<dbReference type="PANTHER" id="PTHR23023">
    <property type="entry name" value="DIMETHYLANILINE MONOOXYGENASE"/>
    <property type="match status" value="1"/>
</dbReference>
<feature type="non-terminal residue" evidence="4">
    <location>
        <position position="148"/>
    </location>
</feature>
<keyword evidence="3" id="KW-0560">Oxidoreductase</keyword>
<gene>
    <name evidence="4" type="ORF">CFOL_v3_14452</name>
</gene>
<dbReference type="SUPFAM" id="SSF51905">
    <property type="entry name" value="FAD/NAD(P)-binding domain"/>
    <property type="match status" value="1"/>
</dbReference>
<dbReference type="AlphaFoldDB" id="A0A1Q3BSM3"/>
<dbReference type="STRING" id="3775.A0A1Q3BSM3"/>
<evidence type="ECO:0000256" key="1">
    <source>
        <dbReference type="ARBA" id="ARBA00022630"/>
    </source>
</evidence>
<proteinExistence type="predicted"/>
<organism evidence="4 5">
    <name type="scientific">Cephalotus follicularis</name>
    <name type="common">Albany pitcher plant</name>
    <dbReference type="NCBI Taxonomy" id="3775"/>
    <lineage>
        <taxon>Eukaryota</taxon>
        <taxon>Viridiplantae</taxon>
        <taxon>Streptophyta</taxon>
        <taxon>Embryophyta</taxon>
        <taxon>Tracheophyta</taxon>
        <taxon>Spermatophyta</taxon>
        <taxon>Magnoliopsida</taxon>
        <taxon>eudicotyledons</taxon>
        <taxon>Gunneridae</taxon>
        <taxon>Pentapetalae</taxon>
        <taxon>rosids</taxon>
        <taxon>fabids</taxon>
        <taxon>Oxalidales</taxon>
        <taxon>Cephalotaceae</taxon>
        <taxon>Cephalotus</taxon>
    </lineage>
</organism>
<dbReference type="OrthoDB" id="66881at2759"/>
<evidence type="ECO:0000313" key="4">
    <source>
        <dbReference type="EMBL" id="GAV70955.1"/>
    </source>
</evidence>
<keyword evidence="2" id="KW-0274">FAD</keyword>
<protein>
    <recommendedName>
        <fullName evidence="6">FMO-like domain-containing protein</fullName>
    </recommendedName>
</protein>